<dbReference type="SMART" id="SM00343">
    <property type="entry name" value="ZnF_C2HC"/>
    <property type="match status" value="2"/>
</dbReference>
<dbReference type="InterPro" id="IPR001969">
    <property type="entry name" value="Aspartic_peptidase_AS"/>
</dbReference>
<dbReference type="InterPro" id="IPR001878">
    <property type="entry name" value="Znf_CCHC"/>
</dbReference>
<keyword evidence="5" id="KW-1185">Reference proteome</keyword>
<reference evidence="4 5" key="1">
    <citation type="journal article" date="2021" name="Elife">
        <title>Chloroplast acquisition without the gene transfer in kleptoplastic sea slugs, Plakobranchus ocellatus.</title>
        <authorList>
            <person name="Maeda T."/>
            <person name="Takahashi S."/>
            <person name="Yoshida T."/>
            <person name="Shimamura S."/>
            <person name="Takaki Y."/>
            <person name="Nagai Y."/>
            <person name="Toyoda A."/>
            <person name="Suzuki Y."/>
            <person name="Arimoto A."/>
            <person name="Ishii H."/>
            <person name="Satoh N."/>
            <person name="Nishiyama T."/>
            <person name="Hasebe M."/>
            <person name="Maruyama T."/>
            <person name="Minagawa J."/>
            <person name="Obokata J."/>
            <person name="Shigenobu S."/>
        </authorList>
    </citation>
    <scope>NUCLEOTIDE SEQUENCE [LARGE SCALE GENOMIC DNA]</scope>
</reference>
<name>A0AAV4EAI0_9GAST</name>
<dbReference type="AlphaFoldDB" id="A0AAV4EAI0"/>
<keyword evidence="1" id="KW-0862">Zinc</keyword>
<dbReference type="GO" id="GO:0003676">
    <property type="term" value="F:nucleic acid binding"/>
    <property type="evidence" value="ECO:0007669"/>
    <property type="project" value="InterPro"/>
</dbReference>
<dbReference type="PROSITE" id="PS00141">
    <property type="entry name" value="ASP_PROTEASE"/>
    <property type="match status" value="1"/>
</dbReference>
<dbReference type="PANTHER" id="PTHR33198">
    <property type="entry name" value="ANK_REP_REGION DOMAIN-CONTAINING PROTEIN-RELATED"/>
    <property type="match status" value="1"/>
</dbReference>
<keyword evidence="1" id="KW-0479">Metal-binding</keyword>
<dbReference type="Gene3D" id="4.10.60.10">
    <property type="entry name" value="Zinc finger, CCHC-type"/>
    <property type="match status" value="1"/>
</dbReference>
<evidence type="ECO:0000256" key="2">
    <source>
        <dbReference type="SAM" id="MobiDB-lite"/>
    </source>
</evidence>
<accession>A0AAV4EAI0</accession>
<evidence type="ECO:0000313" key="5">
    <source>
        <dbReference type="Proteomes" id="UP000762676"/>
    </source>
</evidence>
<feature type="domain" description="CCHC-type" evidence="3">
    <location>
        <begin position="381"/>
        <end position="396"/>
    </location>
</feature>
<feature type="compositionally biased region" description="Polar residues" evidence="2">
    <location>
        <begin position="1"/>
        <end position="16"/>
    </location>
</feature>
<evidence type="ECO:0000256" key="1">
    <source>
        <dbReference type="PROSITE-ProRule" id="PRU00047"/>
    </source>
</evidence>
<evidence type="ECO:0000259" key="3">
    <source>
        <dbReference type="PROSITE" id="PS50158"/>
    </source>
</evidence>
<sequence>MGNKTSQMLHRITNGSEHSHVDDIGKQDTPDGEVKRKQSKQFQTVSLQTLFQKLELTSDGQNTHPGELSKTTFENAFSGPLHKFGILLFSQMTHSGPNSMRDRITREQFTKAGKEILEIFDEKSVMKYYFHLFATGKDHLTPESAKQMFEVAFSLTLSVSKINIRKDASSPDALKTWRHWKRTFDFFLESIPATPAPNKVATLVNFVGPSIYELIAESDSYETAIKVLEGVYDKPKNEIFARHLLSCCKQEPSQSLNQYLQKLKTLAKDCNFQAITAEVHKNEAIRDAFISGLISPQIRQRLLEKNKLNLETAYEDARTLDMAEKQSLSYRSDVIAAAVDEAPDENFIDSTAAAGYTEEKCYFCGYKKHPRAKCPAQEATCKKCGKLGHFEKVCKSTEKPRKTAMSLTSGNPKLATVTSASAIRSLKKAQITVKIHGIKLNALVDTGSSDSYINSGFPRGPGIPGILEKYLNFSYPEKVLEKCLNFVFGPGKVLEFIDGLKKSLNLLTD</sequence>
<keyword evidence="1" id="KW-0863">Zinc-finger</keyword>
<evidence type="ECO:0000313" key="4">
    <source>
        <dbReference type="EMBL" id="GFR57983.1"/>
    </source>
</evidence>
<dbReference type="GO" id="GO:0008270">
    <property type="term" value="F:zinc ion binding"/>
    <property type="evidence" value="ECO:0007669"/>
    <property type="project" value="UniProtKB-KW"/>
</dbReference>
<feature type="region of interest" description="Disordered" evidence="2">
    <location>
        <begin position="1"/>
        <end position="40"/>
    </location>
</feature>
<proteinExistence type="predicted"/>
<comment type="caution">
    <text evidence="4">The sequence shown here is derived from an EMBL/GenBank/DDBJ whole genome shotgun (WGS) entry which is preliminary data.</text>
</comment>
<feature type="compositionally biased region" description="Basic and acidic residues" evidence="2">
    <location>
        <begin position="17"/>
        <end position="36"/>
    </location>
</feature>
<dbReference type="GO" id="GO:0004190">
    <property type="term" value="F:aspartic-type endopeptidase activity"/>
    <property type="evidence" value="ECO:0007669"/>
    <property type="project" value="InterPro"/>
</dbReference>
<organism evidence="4 5">
    <name type="scientific">Elysia marginata</name>
    <dbReference type="NCBI Taxonomy" id="1093978"/>
    <lineage>
        <taxon>Eukaryota</taxon>
        <taxon>Metazoa</taxon>
        <taxon>Spiralia</taxon>
        <taxon>Lophotrochozoa</taxon>
        <taxon>Mollusca</taxon>
        <taxon>Gastropoda</taxon>
        <taxon>Heterobranchia</taxon>
        <taxon>Euthyneura</taxon>
        <taxon>Panpulmonata</taxon>
        <taxon>Sacoglossa</taxon>
        <taxon>Placobranchoidea</taxon>
        <taxon>Plakobranchidae</taxon>
        <taxon>Elysia</taxon>
    </lineage>
</organism>
<dbReference type="GO" id="GO:0006508">
    <property type="term" value="P:proteolysis"/>
    <property type="evidence" value="ECO:0007669"/>
    <property type="project" value="InterPro"/>
</dbReference>
<gene>
    <name evidence="4" type="ORF">ElyMa_003469500</name>
</gene>
<dbReference type="PROSITE" id="PS50158">
    <property type="entry name" value="ZF_CCHC"/>
    <property type="match status" value="1"/>
</dbReference>
<dbReference type="PANTHER" id="PTHR33198:SF20">
    <property type="entry name" value="RETROTRANSPOSON GAG DOMAIN-CONTAINING PROTEIN"/>
    <property type="match status" value="1"/>
</dbReference>
<dbReference type="InterPro" id="IPR036875">
    <property type="entry name" value="Znf_CCHC_sf"/>
</dbReference>
<protein>
    <submittedName>
        <fullName evidence="4">Transposon Ty3-I gap-Pol polyprotein</fullName>
    </submittedName>
</protein>
<dbReference type="SUPFAM" id="SSF57756">
    <property type="entry name" value="Retrovirus zinc finger-like domains"/>
    <property type="match status" value="1"/>
</dbReference>
<dbReference type="Proteomes" id="UP000762676">
    <property type="component" value="Unassembled WGS sequence"/>
</dbReference>
<dbReference type="EMBL" id="BMAT01007122">
    <property type="protein sequence ID" value="GFR57983.1"/>
    <property type="molecule type" value="Genomic_DNA"/>
</dbReference>